<keyword evidence="1" id="KW-0732">Signal</keyword>
<evidence type="ECO:0000313" key="3">
    <source>
        <dbReference type="Proteomes" id="UP001569428"/>
    </source>
</evidence>
<organism evidence="2 3">
    <name type="scientific">Microbulbifer epialgicus</name>
    <dbReference type="NCBI Taxonomy" id="393907"/>
    <lineage>
        <taxon>Bacteria</taxon>
        <taxon>Pseudomonadati</taxon>
        <taxon>Pseudomonadota</taxon>
        <taxon>Gammaproteobacteria</taxon>
        <taxon>Cellvibrionales</taxon>
        <taxon>Microbulbiferaceae</taxon>
        <taxon>Microbulbifer</taxon>
    </lineage>
</organism>
<sequence>MKNLAALFITLSLISYAEAEETITGVLEEEISENFETGEIDHRYSIKDENTGKYYFVDAKEIKDKGMKSGERVRIRGDRETKQRIRIRESQKLELERER</sequence>
<evidence type="ECO:0000256" key="1">
    <source>
        <dbReference type="SAM" id="SignalP"/>
    </source>
</evidence>
<dbReference type="EMBL" id="JBGMEK010000026">
    <property type="protein sequence ID" value="MFA0811748.1"/>
    <property type="molecule type" value="Genomic_DNA"/>
</dbReference>
<protein>
    <recommendedName>
        <fullName evidence="4">DUF5666 domain-containing protein</fullName>
    </recommendedName>
</protein>
<dbReference type="Proteomes" id="UP001569428">
    <property type="component" value="Unassembled WGS sequence"/>
</dbReference>
<accession>A0ABV4P062</accession>
<feature type="signal peptide" evidence="1">
    <location>
        <begin position="1"/>
        <end position="19"/>
    </location>
</feature>
<gene>
    <name evidence="2" type="ORF">ACCI49_12530</name>
</gene>
<proteinExistence type="predicted"/>
<evidence type="ECO:0008006" key="4">
    <source>
        <dbReference type="Google" id="ProtNLM"/>
    </source>
</evidence>
<evidence type="ECO:0000313" key="2">
    <source>
        <dbReference type="EMBL" id="MFA0811748.1"/>
    </source>
</evidence>
<comment type="caution">
    <text evidence="2">The sequence shown here is derived from an EMBL/GenBank/DDBJ whole genome shotgun (WGS) entry which is preliminary data.</text>
</comment>
<keyword evidence="3" id="KW-1185">Reference proteome</keyword>
<dbReference type="RefSeq" id="WP_371839351.1">
    <property type="nucleotide sequence ID" value="NZ_JBGMEK010000026.1"/>
</dbReference>
<name>A0ABV4P062_9GAMM</name>
<reference evidence="2 3" key="1">
    <citation type="submission" date="2024-08" db="EMBL/GenBank/DDBJ databases">
        <authorList>
            <person name="Ishaq N."/>
        </authorList>
    </citation>
    <scope>NUCLEOTIDE SEQUENCE [LARGE SCALE GENOMIC DNA]</scope>
    <source>
        <strain evidence="2 3">DSM 18651</strain>
    </source>
</reference>
<feature type="chain" id="PRO_5045729392" description="DUF5666 domain-containing protein" evidence="1">
    <location>
        <begin position="20"/>
        <end position="99"/>
    </location>
</feature>